<accession>A7IB29</accession>
<dbReference type="InterPro" id="IPR036428">
    <property type="entry name" value="PCD_sf"/>
</dbReference>
<dbReference type="eggNOG" id="arCOG02939">
    <property type="taxonomic scope" value="Archaea"/>
</dbReference>
<dbReference type="OrthoDB" id="10495at2157"/>
<dbReference type="GeneID" id="5410502"/>
<evidence type="ECO:0000256" key="1">
    <source>
        <dbReference type="ARBA" id="ARBA00001554"/>
    </source>
</evidence>
<dbReference type="EC" id="4.2.1.96" evidence="3"/>
<keyword evidence="4" id="KW-0456">Lyase</keyword>
<evidence type="ECO:0000313" key="6">
    <source>
        <dbReference type="Proteomes" id="UP000002408"/>
    </source>
</evidence>
<evidence type="ECO:0000256" key="2">
    <source>
        <dbReference type="ARBA" id="ARBA00006472"/>
    </source>
</evidence>
<evidence type="ECO:0000313" key="5">
    <source>
        <dbReference type="EMBL" id="ABS56940.1"/>
    </source>
</evidence>
<dbReference type="AlphaFoldDB" id="A7IB29"/>
<dbReference type="GO" id="GO:0008124">
    <property type="term" value="F:4-alpha-hydroxytetrahydrobiopterin dehydratase activity"/>
    <property type="evidence" value="ECO:0007669"/>
    <property type="project" value="UniProtKB-EC"/>
</dbReference>
<comment type="catalytic activity">
    <reaction evidence="1">
        <text>(4aS,6R)-4a-hydroxy-L-erythro-5,6,7,8-tetrahydrobiopterin = (6R)-L-erythro-6,7-dihydrobiopterin + H2O</text>
        <dbReference type="Rhea" id="RHEA:11920"/>
        <dbReference type="ChEBI" id="CHEBI:15377"/>
        <dbReference type="ChEBI" id="CHEBI:15642"/>
        <dbReference type="ChEBI" id="CHEBI:43120"/>
        <dbReference type="EC" id="4.2.1.96"/>
    </reaction>
</comment>
<dbReference type="PANTHER" id="PTHR12599">
    <property type="entry name" value="PTERIN-4-ALPHA-CARBINOLAMINE DEHYDRATASE"/>
    <property type="match status" value="1"/>
</dbReference>
<name>A7IB29_METB6</name>
<dbReference type="GO" id="GO:0006729">
    <property type="term" value="P:tetrahydrobiopterin biosynthetic process"/>
    <property type="evidence" value="ECO:0007669"/>
    <property type="project" value="InterPro"/>
</dbReference>
<proteinExistence type="inferred from homology"/>
<dbReference type="Pfam" id="PF01329">
    <property type="entry name" value="Pterin_4a"/>
    <property type="match status" value="1"/>
</dbReference>
<gene>
    <name evidence="5" type="ordered locus">Mboo_2426</name>
</gene>
<sequence>MELATKKCSTYKPGSPPITRKDTVELLKEVPGWSLDNGHLTRTFTFDDSDKSIEFLNDVLAMSTEEGHIPDLALREGKFVDVGYYTYPAGGLTLNDFIMAAKINERRYNE</sequence>
<dbReference type="PANTHER" id="PTHR12599:SF0">
    <property type="entry name" value="PTERIN-4-ALPHA-CARBINOLAMINE DEHYDRATASE"/>
    <property type="match status" value="1"/>
</dbReference>
<organism evidence="5 6">
    <name type="scientific">Methanoregula boonei (strain DSM 21154 / JCM 14090 / 6A8)</name>
    <dbReference type="NCBI Taxonomy" id="456442"/>
    <lineage>
        <taxon>Archaea</taxon>
        <taxon>Methanobacteriati</taxon>
        <taxon>Methanobacteriota</taxon>
        <taxon>Stenosarchaea group</taxon>
        <taxon>Methanomicrobia</taxon>
        <taxon>Methanomicrobiales</taxon>
        <taxon>Methanoregulaceae</taxon>
        <taxon>Methanoregula</taxon>
    </lineage>
</organism>
<dbReference type="Proteomes" id="UP000002408">
    <property type="component" value="Chromosome"/>
</dbReference>
<reference evidence="6" key="1">
    <citation type="journal article" date="2015" name="Microbiology">
        <title>Genome of Methanoregula boonei 6A8 reveals adaptations to oligotrophic peatland environments.</title>
        <authorList>
            <person name="Braeuer S."/>
            <person name="Cadillo-Quiroz H."/>
            <person name="Kyrpides N."/>
            <person name="Woyke T."/>
            <person name="Goodwin L."/>
            <person name="Detter C."/>
            <person name="Podell S."/>
            <person name="Yavitt J.B."/>
            <person name="Zinder S.H."/>
        </authorList>
    </citation>
    <scope>NUCLEOTIDE SEQUENCE [LARGE SCALE GENOMIC DNA]</scope>
    <source>
        <strain evidence="6">DSM 21154 / JCM 14090 / 6A8</strain>
    </source>
</reference>
<dbReference type="EMBL" id="CP000780">
    <property type="protein sequence ID" value="ABS56940.1"/>
    <property type="molecule type" value="Genomic_DNA"/>
</dbReference>
<dbReference type="KEGG" id="mbn:Mboo_2426"/>
<evidence type="ECO:0000256" key="4">
    <source>
        <dbReference type="ARBA" id="ARBA00023239"/>
    </source>
</evidence>
<dbReference type="RefSeq" id="WP_012108003.1">
    <property type="nucleotide sequence ID" value="NC_009712.1"/>
</dbReference>
<dbReference type="SUPFAM" id="SSF55248">
    <property type="entry name" value="PCD-like"/>
    <property type="match status" value="1"/>
</dbReference>
<dbReference type="Gene3D" id="3.30.1360.20">
    <property type="entry name" value="Transcriptional coactivator/pterin dehydratase"/>
    <property type="match status" value="1"/>
</dbReference>
<dbReference type="InterPro" id="IPR001533">
    <property type="entry name" value="Pterin_deHydtase"/>
</dbReference>
<dbReference type="HOGENOM" id="CLU_081974_2_2_2"/>
<keyword evidence="6" id="KW-1185">Reference proteome</keyword>
<protein>
    <recommendedName>
        <fullName evidence="3">4a-hydroxytetrahydrobiopterin dehydratase</fullName>
        <ecNumber evidence="3">4.2.1.96</ecNumber>
    </recommendedName>
</protein>
<comment type="similarity">
    <text evidence="2">Belongs to the pterin-4-alpha-carbinolamine dehydratase family.</text>
</comment>
<dbReference type="STRING" id="456442.Mboo_2426"/>
<evidence type="ECO:0000256" key="3">
    <source>
        <dbReference type="ARBA" id="ARBA00013252"/>
    </source>
</evidence>